<keyword evidence="6" id="KW-1185">Reference proteome</keyword>
<dbReference type="InterPro" id="IPR018062">
    <property type="entry name" value="HTH_AraC-typ_CS"/>
</dbReference>
<evidence type="ECO:0000256" key="1">
    <source>
        <dbReference type="ARBA" id="ARBA00023015"/>
    </source>
</evidence>
<dbReference type="InterPro" id="IPR020449">
    <property type="entry name" value="Tscrpt_reg_AraC-type_HTH"/>
</dbReference>
<dbReference type="Pfam" id="PF07883">
    <property type="entry name" value="Cupin_2"/>
    <property type="match status" value="1"/>
</dbReference>
<dbReference type="InterPro" id="IPR009057">
    <property type="entry name" value="Homeodomain-like_sf"/>
</dbReference>
<dbReference type="RefSeq" id="WP_161836453.1">
    <property type="nucleotide sequence ID" value="NZ_CP048000.1"/>
</dbReference>
<dbReference type="PROSITE" id="PS00041">
    <property type="entry name" value="HTH_ARAC_FAMILY_1"/>
    <property type="match status" value="1"/>
</dbReference>
<evidence type="ECO:0000313" key="6">
    <source>
        <dbReference type="Proteomes" id="UP000464314"/>
    </source>
</evidence>
<dbReference type="InterPro" id="IPR013096">
    <property type="entry name" value="Cupin_2"/>
</dbReference>
<keyword evidence="1" id="KW-0805">Transcription regulation</keyword>
<dbReference type="PANTHER" id="PTHR43280">
    <property type="entry name" value="ARAC-FAMILY TRANSCRIPTIONAL REGULATOR"/>
    <property type="match status" value="1"/>
</dbReference>
<reference evidence="5 6" key="1">
    <citation type="submission" date="2020-01" db="EMBL/GenBank/DDBJ databases">
        <title>Genome analysis of Anaerocolumna sp. CBA3638.</title>
        <authorList>
            <person name="Kim J."/>
            <person name="Roh S.W."/>
        </authorList>
    </citation>
    <scope>NUCLEOTIDE SEQUENCE [LARGE SCALE GENOMIC DNA]</scope>
    <source>
        <strain evidence="5 6">CBA3638</strain>
    </source>
</reference>
<dbReference type="Pfam" id="PF12833">
    <property type="entry name" value="HTH_18"/>
    <property type="match status" value="1"/>
</dbReference>
<dbReference type="Gene3D" id="2.60.120.10">
    <property type="entry name" value="Jelly Rolls"/>
    <property type="match status" value="1"/>
</dbReference>
<evidence type="ECO:0000256" key="3">
    <source>
        <dbReference type="ARBA" id="ARBA00023163"/>
    </source>
</evidence>
<dbReference type="GO" id="GO:0043565">
    <property type="term" value="F:sequence-specific DNA binding"/>
    <property type="evidence" value="ECO:0007669"/>
    <property type="project" value="InterPro"/>
</dbReference>
<dbReference type="AlphaFoldDB" id="A0A6P1TH87"/>
<feature type="domain" description="HTH araC/xylS-type" evidence="4">
    <location>
        <begin position="168"/>
        <end position="266"/>
    </location>
</feature>
<organism evidence="5 6">
    <name type="scientific">Anaerocolumna sedimenticola</name>
    <dbReference type="NCBI Taxonomy" id="2696063"/>
    <lineage>
        <taxon>Bacteria</taxon>
        <taxon>Bacillati</taxon>
        <taxon>Bacillota</taxon>
        <taxon>Clostridia</taxon>
        <taxon>Lachnospirales</taxon>
        <taxon>Lachnospiraceae</taxon>
        <taxon>Anaerocolumna</taxon>
    </lineage>
</organism>
<dbReference type="GO" id="GO:0003700">
    <property type="term" value="F:DNA-binding transcription factor activity"/>
    <property type="evidence" value="ECO:0007669"/>
    <property type="project" value="InterPro"/>
</dbReference>
<sequence>MGEDKEGRNWSIIVRDEYISKKHWHNELEFVFVISGSLFINIDDILYEIKEGETFIISRGTVHYYIEPEGKSKVCIVKLPLDFTSGFSKETKEYFVKFYKDVLLIKKDQVMQDIFHVLQGIIGRKNSIIQESILVSKIIDITVNLSEYPDLVKNRVISKSNNDSEIMERMLSYLNEHLNEKITLTEIATHLGFSESYCSKYIKKKTNMNFLEYLNNARILRAEEILRTTDTSVTEIAYMTGFTSIQSFNRVFKSLCDVSPSEYRKRLHDKNHDILDKK</sequence>
<dbReference type="SMART" id="SM00342">
    <property type="entry name" value="HTH_ARAC"/>
    <property type="match status" value="1"/>
</dbReference>
<proteinExistence type="predicted"/>
<evidence type="ECO:0000313" key="5">
    <source>
        <dbReference type="EMBL" id="QHQ59667.1"/>
    </source>
</evidence>
<dbReference type="InterPro" id="IPR014710">
    <property type="entry name" value="RmlC-like_jellyroll"/>
</dbReference>
<dbReference type="SUPFAM" id="SSF46689">
    <property type="entry name" value="Homeodomain-like"/>
    <property type="match status" value="2"/>
</dbReference>
<dbReference type="PROSITE" id="PS01124">
    <property type="entry name" value="HTH_ARAC_FAMILY_2"/>
    <property type="match status" value="1"/>
</dbReference>
<dbReference type="InterPro" id="IPR011051">
    <property type="entry name" value="RmlC_Cupin_sf"/>
</dbReference>
<protein>
    <submittedName>
        <fullName evidence="5">Helix-turn-helix domain-containing protein</fullName>
    </submittedName>
</protein>
<dbReference type="InterPro" id="IPR018060">
    <property type="entry name" value="HTH_AraC"/>
</dbReference>
<dbReference type="EMBL" id="CP048000">
    <property type="protein sequence ID" value="QHQ59667.1"/>
    <property type="molecule type" value="Genomic_DNA"/>
</dbReference>
<dbReference type="PANTHER" id="PTHR43280:SF28">
    <property type="entry name" value="HTH-TYPE TRANSCRIPTIONAL ACTIVATOR RHAS"/>
    <property type="match status" value="1"/>
</dbReference>
<keyword evidence="2" id="KW-0238">DNA-binding</keyword>
<keyword evidence="3" id="KW-0804">Transcription</keyword>
<dbReference type="Gene3D" id="1.10.10.60">
    <property type="entry name" value="Homeodomain-like"/>
    <property type="match status" value="2"/>
</dbReference>
<accession>A0A6P1TH87</accession>
<dbReference type="SUPFAM" id="SSF51182">
    <property type="entry name" value="RmlC-like cupins"/>
    <property type="match status" value="1"/>
</dbReference>
<name>A0A6P1TH87_9FIRM</name>
<dbReference type="KEGG" id="anr:Ana3638_01695"/>
<gene>
    <name evidence="5" type="ORF">Ana3638_01695</name>
</gene>
<evidence type="ECO:0000256" key="2">
    <source>
        <dbReference type="ARBA" id="ARBA00023125"/>
    </source>
</evidence>
<dbReference type="PRINTS" id="PR00032">
    <property type="entry name" value="HTHARAC"/>
</dbReference>
<dbReference type="Proteomes" id="UP000464314">
    <property type="component" value="Chromosome"/>
</dbReference>
<evidence type="ECO:0000259" key="4">
    <source>
        <dbReference type="PROSITE" id="PS01124"/>
    </source>
</evidence>